<evidence type="ECO:0000256" key="12">
    <source>
        <dbReference type="ARBA" id="ARBA00080511"/>
    </source>
</evidence>
<evidence type="ECO:0000313" key="20">
    <source>
        <dbReference type="EMBL" id="GLI54050.1"/>
    </source>
</evidence>
<feature type="binding site" evidence="13">
    <location>
        <position position="276"/>
    </location>
    <ligand>
        <name>NADPH</name>
        <dbReference type="ChEBI" id="CHEBI:57783"/>
    </ligand>
</feature>
<dbReference type="HAMAP" id="MF_00394">
    <property type="entry name" value="NAD_Glyc3P_dehydrog"/>
    <property type="match status" value="1"/>
</dbReference>
<feature type="binding site" evidence="13">
    <location>
        <position position="278"/>
    </location>
    <ligand>
        <name>NADPH</name>
        <dbReference type="ChEBI" id="CHEBI:57783"/>
    </ligand>
</feature>
<feature type="binding site" evidence="13">
    <location>
        <position position="252"/>
    </location>
    <ligand>
        <name>NADPH</name>
        <dbReference type="ChEBI" id="CHEBI:57783"/>
    </ligand>
</feature>
<feature type="binding site" evidence="16">
    <location>
        <position position="252"/>
    </location>
    <ligand>
        <name>NAD(+)</name>
        <dbReference type="ChEBI" id="CHEBI:57540"/>
    </ligand>
</feature>
<keyword evidence="4 13" id="KW-0560">Oxidoreductase</keyword>
<dbReference type="InterPro" id="IPR013328">
    <property type="entry name" value="6PGD_dom2"/>
</dbReference>
<evidence type="ECO:0000256" key="14">
    <source>
        <dbReference type="PIRSR" id="PIRSR000114-1"/>
    </source>
</evidence>
<evidence type="ECO:0000256" key="8">
    <source>
        <dbReference type="ARBA" id="ARBA00023264"/>
    </source>
</evidence>
<feature type="binding site" evidence="13">
    <location>
        <position position="32"/>
    </location>
    <ligand>
        <name>NADPH</name>
        <dbReference type="ChEBI" id="CHEBI:57783"/>
    </ligand>
</feature>
<feature type="binding site" evidence="13">
    <location>
        <position position="137"/>
    </location>
    <ligand>
        <name>NADPH</name>
        <dbReference type="ChEBI" id="CHEBI:57783"/>
    </ligand>
</feature>
<feature type="binding site" evidence="13">
    <location>
        <position position="188"/>
    </location>
    <ligand>
        <name>sn-glycerol 3-phosphate</name>
        <dbReference type="ChEBI" id="CHEBI:57597"/>
    </ligand>
</feature>
<feature type="domain" description="Glycerol-3-phosphate dehydrogenase NAD-dependent C-terminal" evidence="19">
    <location>
        <begin position="177"/>
        <end position="317"/>
    </location>
</feature>
<feature type="binding site" evidence="13">
    <location>
        <position position="106"/>
    </location>
    <ligand>
        <name>sn-glycerol 3-phosphate</name>
        <dbReference type="ChEBI" id="CHEBI:57597"/>
    </ligand>
</feature>
<dbReference type="Gene3D" id="3.40.50.720">
    <property type="entry name" value="NAD(P)-binding Rossmann-like Domain"/>
    <property type="match status" value="1"/>
</dbReference>
<evidence type="ECO:0000256" key="5">
    <source>
        <dbReference type="ARBA" id="ARBA00023027"/>
    </source>
</evidence>
<dbReference type="EMBL" id="BSDX01000001">
    <property type="protein sequence ID" value="GLI54050.1"/>
    <property type="molecule type" value="Genomic_DNA"/>
</dbReference>
<dbReference type="AlphaFoldDB" id="A0A9W6LLP3"/>
<dbReference type="SUPFAM" id="SSF48179">
    <property type="entry name" value="6-phosphogluconate dehydrogenase C-terminal domain-like"/>
    <property type="match status" value="1"/>
</dbReference>
<keyword evidence="21" id="KW-1185">Reference proteome</keyword>
<evidence type="ECO:0000256" key="10">
    <source>
        <dbReference type="ARBA" id="ARBA00066687"/>
    </source>
</evidence>
<dbReference type="FunFam" id="1.10.1040.10:FF:000001">
    <property type="entry name" value="Glycerol-3-phosphate dehydrogenase [NAD(P)+]"/>
    <property type="match status" value="1"/>
</dbReference>
<feature type="binding site" evidence="16">
    <location>
        <begin position="8"/>
        <end position="13"/>
    </location>
    <ligand>
        <name>NAD(+)</name>
        <dbReference type="ChEBI" id="CHEBI:57540"/>
    </ligand>
</feature>
<dbReference type="GO" id="GO:0046167">
    <property type="term" value="P:glycerol-3-phosphate biosynthetic process"/>
    <property type="evidence" value="ECO:0007669"/>
    <property type="project" value="UniProtKB-UniRule"/>
</dbReference>
<dbReference type="InterPro" id="IPR006168">
    <property type="entry name" value="G3P_DH_NAD-dep"/>
</dbReference>
<gene>
    <name evidence="13 20" type="primary">gpsA</name>
    <name evidence="20" type="ORF">TISLANDTSLP1_17430</name>
</gene>
<feature type="binding site" evidence="13">
    <location>
        <position position="252"/>
    </location>
    <ligand>
        <name>sn-glycerol 3-phosphate</name>
        <dbReference type="ChEBI" id="CHEBI:57597"/>
    </ligand>
</feature>
<evidence type="ECO:0000256" key="1">
    <source>
        <dbReference type="ARBA" id="ARBA00011009"/>
    </source>
</evidence>
<dbReference type="GO" id="GO:0005975">
    <property type="term" value="P:carbohydrate metabolic process"/>
    <property type="evidence" value="ECO:0007669"/>
    <property type="project" value="InterPro"/>
</dbReference>
<keyword evidence="6 13" id="KW-0443">Lipid metabolism</keyword>
<dbReference type="GO" id="GO:0051287">
    <property type="term" value="F:NAD binding"/>
    <property type="evidence" value="ECO:0007669"/>
    <property type="project" value="InterPro"/>
</dbReference>
<dbReference type="InterPro" id="IPR011128">
    <property type="entry name" value="G3P_DH_NAD-dep_N"/>
</dbReference>
<comment type="subcellular location">
    <subcellularLocation>
        <location evidence="13">Cytoplasm</location>
    </subcellularLocation>
</comment>
<comment type="caution">
    <text evidence="13">Lacks conserved residue(s) required for the propagation of feature annotation.</text>
</comment>
<comment type="pathway">
    <text evidence="13">Membrane lipid metabolism; glycerophospholipid metabolism.</text>
</comment>
<dbReference type="PIRSF" id="PIRSF000114">
    <property type="entry name" value="Glycerol-3-P_dh"/>
    <property type="match status" value="1"/>
</dbReference>
<name>A0A9W6LLP3_9BACT</name>
<sequence length="330" mass="36007">MSYIAVIGAGSWGTTLASLLSKKGFDVVIWAREKEIAEAINSKKENPIYLPNIKLPNNLISTDNILEAIKKARFIVNVVPTQHIRSVFASLQNKLNDENIVVSASKGIEKGTLKTPSMILEEIINKKVYVLSGPTFAIEVAQEKPTAVTISGSEKSGRLLLQEIFSTSYFRVYEHDDPLGAEIGGAIKNVIAIAAGICDALELGNNARAALITRGLHEIMRLGKKMGAKEITFSGLSGLGDLFLTCTSNLSRNYTVGYRLGKGESLDEISKSMRSIAEGVETSLSAMQLSKKLDVEMPITTEIYQVIYEGKTPQQAASDLMNRTLKPEFY</sequence>
<evidence type="ECO:0000256" key="15">
    <source>
        <dbReference type="PIRSR" id="PIRSR000114-2"/>
    </source>
</evidence>
<evidence type="ECO:0000256" key="4">
    <source>
        <dbReference type="ARBA" id="ARBA00023002"/>
    </source>
</evidence>
<dbReference type="PROSITE" id="PS00957">
    <property type="entry name" value="NAD_G3PDH"/>
    <property type="match status" value="1"/>
</dbReference>
<keyword evidence="7 13" id="KW-0594">Phospholipid biosynthesis</keyword>
<feature type="binding site" evidence="16">
    <location>
        <position position="137"/>
    </location>
    <ligand>
        <name>NAD(+)</name>
        <dbReference type="ChEBI" id="CHEBI:57540"/>
    </ligand>
</feature>
<keyword evidence="13" id="KW-0547">Nucleotide-binding</keyword>
<evidence type="ECO:0000259" key="18">
    <source>
        <dbReference type="Pfam" id="PF01210"/>
    </source>
</evidence>
<dbReference type="PANTHER" id="PTHR11728:SF1">
    <property type="entry name" value="GLYCEROL-3-PHOSPHATE DEHYDROGENASE [NAD(+)] 2, CHLOROPLASTIC"/>
    <property type="match status" value="1"/>
</dbReference>
<dbReference type="PANTHER" id="PTHR11728">
    <property type="entry name" value="GLYCEROL-3-PHOSPHATE DEHYDROGENASE"/>
    <property type="match status" value="1"/>
</dbReference>
<evidence type="ECO:0000256" key="3">
    <source>
        <dbReference type="ARBA" id="ARBA00022857"/>
    </source>
</evidence>
<dbReference type="Proteomes" id="UP001144297">
    <property type="component" value="Unassembled WGS sequence"/>
</dbReference>
<evidence type="ECO:0000259" key="19">
    <source>
        <dbReference type="Pfam" id="PF07479"/>
    </source>
</evidence>
<dbReference type="InterPro" id="IPR036291">
    <property type="entry name" value="NAD(P)-bd_dom_sf"/>
</dbReference>
<feature type="binding site" evidence="13">
    <location>
        <position position="251"/>
    </location>
    <ligand>
        <name>sn-glycerol 3-phosphate</name>
        <dbReference type="ChEBI" id="CHEBI:57597"/>
    </ligand>
</feature>
<organism evidence="20 21">
    <name type="scientific">Thermodesulfovibrio yellowstonii</name>
    <dbReference type="NCBI Taxonomy" id="28262"/>
    <lineage>
        <taxon>Bacteria</taxon>
        <taxon>Pseudomonadati</taxon>
        <taxon>Nitrospirota</taxon>
        <taxon>Thermodesulfovibrionia</taxon>
        <taxon>Thermodesulfovibrionales</taxon>
        <taxon>Thermodesulfovibrionaceae</taxon>
        <taxon>Thermodesulfovibrio</taxon>
    </lineage>
</organism>
<feature type="binding site" evidence="15">
    <location>
        <begin position="252"/>
        <end position="253"/>
    </location>
    <ligand>
        <name>substrate</name>
    </ligand>
</feature>
<dbReference type="GO" id="GO:0006650">
    <property type="term" value="P:glycerophospholipid metabolic process"/>
    <property type="evidence" value="ECO:0007669"/>
    <property type="project" value="UniProtKB-UniRule"/>
</dbReference>
<feature type="domain" description="Glycerol-3-phosphate dehydrogenase NAD-dependent N-terminal" evidence="18">
    <location>
        <begin position="4"/>
        <end position="154"/>
    </location>
</feature>
<evidence type="ECO:0000256" key="17">
    <source>
        <dbReference type="RuleBase" id="RU000437"/>
    </source>
</evidence>
<feature type="binding site" evidence="13">
    <location>
        <position position="133"/>
    </location>
    <ligand>
        <name>sn-glycerol 3-phosphate</name>
        <dbReference type="ChEBI" id="CHEBI:57597"/>
    </ligand>
</feature>
<dbReference type="GO" id="GO:0046168">
    <property type="term" value="P:glycerol-3-phosphate catabolic process"/>
    <property type="evidence" value="ECO:0007669"/>
    <property type="project" value="InterPro"/>
</dbReference>
<accession>A0A9W6LLP3</accession>
<keyword evidence="8 13" id="KW-1208">Phospholipid metabolism</keyword>
<keyword evidence="2 13" id="KW-0444">Lipid biosynthesis</keyword>
<feature type="binding site" evidence="13">
    <location>
        <position position="253"/>
    </location>
    <ligand>
        <name>sn-glycerol 3-phosphate</name>
        <dbReference type="ChEBI" id="CHEBI:57597"/>
    </ligand>
</feature>
<comment type="catalytic activity">
    <reaction evidence="9">
        <text>sn-glycerol 3-phosphate + NADP(+) = dihydroxyacetone phosphate + NADPH + H(+)</text>
        <dbReference type="Rhea" id="RHEA:11096"/>
        <dbReference type="ChEBI" id="CHEBI:15378"/>
        <dbReference type="ChEBI" id="CHEBI:57597"/>
        <dbReference type="ChEBI" id="CHEBI:57642"/>
        <dbReference type="ChEBI" id="CHEBI:57783"/>
        <dbReference type="ChEBI" id="CHEBI:58349"/>
        <dbReference type="EC" id="1.1.1.94"/>
    </reaction>
    <physiologicalReaction direction="right-to-left" evidence="9">
        <dbReference type="Rhea" id="RHEA:11098"/>
    </physiologicalReaction>
</comment>
<evidence type="ECO:0000256" key="16">
    <source>
        <dbReference type="PIRSR" id="PIRSR000114-3"/>
    </source>
</evidence>
<feature type="binding site" evidence="15">
    <location>
        <position position="106"/>
    </location>
    <ligand>
        <name>substrate</name>
    </ligand>
</feature>
<dbReference type="Gene3D" id="1.10.1040.10">
    <property type="entry name" value="N-(1-d-carboxylethyl)-l-norvaline Dehydrogenase, domain 2"/>
    <property type="match status" value="1"/>
</dbReference>
<evidence type="ECO:0000256" key="2">
    <source>
        <dbReference type="ARBA" id="ARBA00022516"/>
    </source>
</evidence>
<protein>
    <recommendedName>
        <fullName evidence="11 13">Glycerol-3-phosphate dehydrogenase [NAD(P)+]</fullName>
        <ecNumber evidence="10 13">1.1.1.94</ecNumber>
    </recommendedName>
    <alternativeName>
        <fullName evidence="13">NAD(P)(+)-dependent glycerol-3-phosphate dehydrogenase</fullName>
    </alternativeName>
    <alternativeName>
        <fullName evidence="12 13">NAD(P)H-dependent dihydroxyacetone-phosphate reductase</fullName>
    </alternativeName>
</protein>
<dbReference type="InterPro" id="IPR006109">
    <property type="entry name" value="G3P_DH_NAD-dep_C"/>
</dbReference>
<dbReference type="Pfam" id="PF01210">
    <property type="entry name" value="NAD_Gly3P_dh_N"/>
    <property type="match status" value="1"/>
</dbReference>
<feature type="binding site" evidence="13">
    <location>
        <position position="241"/>
    </location>
    <ligand>
        <name>sn-glycerol 3-phosphate</name>
        <dbReference type="ChEBI" id="CHEBI:57597"/>
    </ligand>
</feature>
<keyword evidence="5 13" id="KW-0520">NAD</keyword>
<keyword evidence="3 13" id="KW-0521">NADP</keyword>
<dbReference type="Pfam" id="PF07479">
    <property type="entry name" value="NAD_Gly3P_dh_C"/>
    <property type="match status" value="1"/>
</dbReference>
<evidence type="ECO:0000256" key="7">
    <source>
        <dbReference type="ARBA" id="ARBA00023209"/>
    </source>
</evidence>
<dbReference type="PRINTS" id="PR00077">
    <property type="entry name" value="GPDHDRGNASE"/>
</dbReference>
<evidence type="ECO:0000256" key="9">
    <source>
        <dbReference type="ARBA" id="ARBA00052716"/>
    </source>
</evidence>
<evidence type="ECO:0000256" key="13">
    <source>
        <dbReference type="HAMAP-Rule" id="MF_00394"/>
    </source>
</evidence>
<feature type="binding site" evidence="13">
    <location>
        <position position="11"/>
    </location>
    <ligand>
        <name>NADPH</name>
        <dbReference type="ChEBI" id="CHEBI:57783"/>
    </ligand>
</feature>
<evidence type="ECO:0000256" key="11">
    <source>
        <dbReference type="ARBA" id="ARBA00069372"/>
    </source>
</evidence>
<dbReference type="InterPro" id="IPR008927">
    <property type="entry name" value="6-PGluconate_DH-like_C_sf"/>
</dbReference>
<comment type="caution">
    <text evidence="20">The sequence shown here is derived from an EMBL/GenBank/DDBJ whole genome shotgun (WGS) entry which is preliminary data.</text>
</comment>
<comment type="catalytic activity">
    <reaction evidence="13">
        <text>sn-glycerol 3-phosphate + NAD(+) = dihydroxyacetone phosphate + NADH + H(+)</text>
        <dbReference type="Rhea" id="RHEA:11092"/>
        <dbReference type="ChEBI" id="CHEBI:15378"/>
        <dbReference type="ChEBI" id="CHEBI:57540"/>
        <dbReference type="ChEBI" id="CHEBI:57597"/>
        <dbReference type="ChEBI" id="CHEBI:57642"/>
        <dbReference type="ChEBI" id="CHEBI:57945"/>
        <dbReference type="EC" id="1.1.1.94"/>
    </reaction>
</comment>
<dbReference type="GO" id="GO:0005829">
    <property type="term" value="C:cytosol"/>
    <property type="evidence" value="ECO:0007669"/>
    <property type="project" value="TreeGrafter"/>
</dbReference>
<keyword evidence="13" id="KW-0963">Cytoplasm</keyword>
<proteinExistence type="inferred from homology"/>
<dbReference type="GO" id="GO:0008654">
    <property type="term" value="P:phospholipid biosynthetic process"/>
    <property type="evidence" value="ECO:0007669"/>
    <property type="project" value="UniProtKB-KW"/>
</dbReference>
<evidence type="ECO:0000256" key="6">
    <source>
        <dbReference type="ARBA" id="ARBA00023098"/>
    </source>
</evidence>
<evidence type="ECO:0000313" key="21">
    <source>
        <dbReference type="Proteomes" id="UP001144297"/>
    </source>
</evidence>
<feature type="binding site" evidence="13">
    <location>
        <position position="135"/>
    </location>
    <ligand>
        <name>sn-glycerol 3-phosphate</name>
        <dbReference type="ChEBI" id="CHEBI:57597"/>
    </ligand>
</feature>
<dbReference type="FunFam" id="3.40.50.720:FF:000019">
    <property type="entry name" value="Glycerol-3-phosphate dehydrogenase [NAD(P)+]"/>
    <property type="match status" value="1"/>
</dbReference>
<dbReference type="GO" id="GO:0047952">
    <property type="term" value="F:glycerol-3-phosphate dehydrogenase [NAD(P)+] activity"/>
    <property type="evidence" value="ECO:0007669"/>
    <property type="project" value="UniProtKB-UniRule"/>
</dbReference>
<comment type="function">
    <text evidence="13">Catalyzes the reduction of the glycolytic intermediate dihydroxyacetone phosphate (DHAP) to sn-glycerol 3-phosphate (G3P), the key precursor for phospholipid synthesis.</text>
</comment>
<feature type="binding site" evidence="13">
    <location>
        <position position="106"/>
    </location>
    <ligand>
        <name>NADPH</name>
        <dbReference type="ChEBI" id="CHEBI:57783"/>
    </ligand>
</feature>
<feature type="active site" description="Proton acceptor" evidence="13 14">
    <location>
        <position position="188"/>
    </location>
</feature>
<dbReference type="NCBIfam" id="NF000940">
    <property type="entry name" value="PRK00094.1-2"/>
    <property type="match status" value="1"/>
</dbReference>
<reference evidence="20" key="1">
    <citation type="submission" date="2022-12" db="EMBL/GenBank/DDBJ databases">
        <title>Reference genome sequencing for broad-spectrum identification of bacterial and archaeal isolates by mass spectrometry.</title>
        <authorList>
            <person name="Sekiguchi Y."/>
            <person name="Tourlousse D.M."/>
        </authorList>
    </citation>
    <scope>NUCLEOTIDE SEQUENCE</scope>
    <source>
        <strain evidence="20">TSL-P1</strain>
    </source>
</reference>
<feature type="binding site" evidence="13">
    <location>
        <position position="12"/>
    </location>
    <ligand>
        <name>NADPH</name>
        <dbReference type="ChEBI" id="CHEBI:57783"/>
    </ligand>
</feature>
<feature type="binding site" evidence="13">
    <location>
        <position position="49"/>
    </location>
    <ligand>
        <name>NADPH</name>
        <dbReference type="ChEBI" id="CHEBI:57783"/>
    </ligand>
</feature>
<dbReference type="SUPFAM" id="SSF51735">
    <property type="entry name" value="NAD(P)-binding Rossmann-fold domains"/>
    <property type="match status" value="1"/>
</dbReference>
<dbReference type="NCBIfam" id="NF000942">
    <property type="entry name" value="PRK00094.1-4"/>
    <property type="match status" value="1"/>
</dbReference>
<comment type="similarity">
    <text evidence="1 13 17">Belongs to the NAD-dependent glycerol-3-phosphate dehydrogenase family.</text>
</comment>
<dbReference type="EC" id="1.1.1.94" evidence="10 13"/>